<organism evidence="2 3">
    <name type="scientific">Dendrothele bispora (strain CBS 962.96)</name>
    <dbReference type="NCBI Taxonomy" id="1314807"/>
    <lineage>
        <taxon>Eukaryota</taxon>
        <taxon>Fungi</taxon>
        <taxon>Dikarya</taxon>
        <taxon>Basidiomycota</taxon>
        <taxon>Agaricomycotina</taxon>
        <taxon>Agaricomycetes</taxon>
        <taxon>Agaricomycetidae</taxon>
        <taxon>Agaricales</taxon>
        <taxon>Agaricales incertae sedis</taxon>
        <taxon>Dendrothele</taxon>
    </lineage>
</organism>
<name>A0A4S8KMI7_DENBC</name>
<dbReference type="Proteomes" id="UP000297245">
    <property type="component" value="Unassembled WGS sequence"/>
</dbReference>
<feature type="non-terminal residue" evidence="2">
    <location>
        <position position="187"/>
    </location>
</feature>
<accession>A0A4S8KMI7</accession>
<evidence type="ECO:0000313" key="3">
    <source>
        <dbReference type="Proteomes" id="UP000297245"/>
    </source>
</evidence>
<protein>
    <submittedName>
        <fullName evidence="2">Uncharacterized protein</fullName>
    </submittedName>
</protein>
<sequence>MVHLEDRSSKKRKIAQDVAEISRPKRQLKPKFRDENRKPQGRKKTKESRQARYVNWQTPFLWQQIDLAAREVGYSATAIVKRLRGRDADSFSTLRESTVRGWIDKSGTSRCWSSATLARVKQKHDNGHSKEGRRGVLFGHPDVVDNITARLQALRDARAPISVITVRAVMLATIVDLAPEILEHTFK</sequence>
<reference evidence="2 3" key="1">
    <citation type="journal article" date="2019" name="Nat. Ecol. Evol.">
        <title>Megaphylogeny resolves global patterns of mushroom evolution.</title>
        <authorList>
            <person name="Varga T."/>
            <person name="Krizsan K."/>
            <person name="Foldi C."/>
            <person name="Dima B."/>
            <person name="Sanchez-Garcia M."/>
            <person name="Sanchez-Ramirez S."/>
            <person name="Szollosi G.J."/>
            <person name="Szarkandi J.G."/>
            <person name="Papp V."/>
            <person name="Albert L."/>
            <person name="Andreopoulos W."/>
            <person name="Angelini C."/>
            <person name="Antonin V."/>
            <person name="Barry K.W."/>
            <person name="Bougher N.L."/>
            <person name="Buchanan P."/>
            <person name="Buyck B."/>
            <person name="Bense V."/>
            <person name="Catcheside P."/>
            <person name="Chovatia M."/>
            <person name="Cooper J."/>
            <person name="Damon W."/>
            <person name="Desjardin D."/>
            <person name="Finy P."/>
            <person name="Geml J."/>
            <person name="Haridas S."/>
            <person name="Hughes K."/>
            <person name="Justo A."/>
            <person name="Karasinski D."/>
            <person name="Kautmanova I."/>
            <person name="Kiss B."/>
            <person name="Kocsube S."/>
            <person name="Kotiranta H."/>
            <person name="LaButti K.M."/>
            <person name="Lechner B.E."/>
            <person name="Liimatainen K."/>
            <person name="Lipzen A."/>
            <person name="Lukacs Z."/>
            <person name="Mihaltcheva S."/>
            <person name="Morgado L.N."/>
            <person name="Niskanen T."/>
            <person name="Noordeloos M.E."/>
            <person name="Ohm R.A."/>
            <person name="Ortiz-Santana B."/>
            <person name="Ovrebo C."/>
            <person name="Racz N."/>
            <person name="Riley R."/>
            <person name="Savchenko A."/>
            <person name="Shiryaev A."/>
            <person name="Soop K."/>
            <person name="Spirin V."/>
            <person name="Szebenyi C."/>
            <person name="Tomsovsky M."/>
            <person name="Tulloss R.E."/>
            <person name="Uehling J."/>
            <person name="Grigoriev I.V."/>
            <person name="Vagvolgyi C."/>
            <person name="Papp T."/>
            <person name="Martin F.M."/>
            <person name="Miettinen O."/>
            <person name="Hibbett D.S."/>
            <person name="Nagy L.G."/>
        </authorList>
    </citation>
    <scope>NUCLEOTIDE SEQUENCE [LARGE SCALE GENOMIC DNA]</scope>
    <source>
        <strain evidence="2 3">CBS 962.96</strain>
    </source>
</reference>
<evidence type="ECO:0000313" key="2">
    <source>
        <dbReference type="EMBL" id="THU76846.1"/>
    </source>
</evidence>
<dbReference type="AlphaFoldDB" id="A0A4S8KMI7"/>
<dbReference type="EMBL" id="ML180684">
    <property type="protein sequence ID" value="THU76846.1"/>
    <property type="molecule type" value="Genomic_DNA"/>
</dbReference>
<feature type="region of interest" description="Disordered" evidence="1">
    <location>
        <begin position="1"/>
        <end position="50"/>
    </location>
</feature>
<keyword evidence="3" id="KW-1185">Reference proteome</keyword>
<dbReference type="OrthoDB" id="3257623at2759"/>
<gene>
    <name evidence="2" type="ORF">K435DRAFT_703867</name>
</gene>
<evidence type="ECO:0000256" key="1">
    <source>
        <dbReference type="SAM" id="MobiDB-lite"/>
    </source>
</evidence>
<proteinExistence type="predicted"/>